<dbReference type="Gene3D" id="3.60.10.10">
    <property type="entry name" value="Endonuclease/exonuclease/phosphatase"/>
    <property type="match status" value="1"/>
</dbReference>
<evidence type="ECO:0000313" key="1">
    <source>
        <dbReference type="EMBL" id="GAA3608169.1"/>
    </source>
</evidence>
<sequence length="475" mass="49576">MVNIRVMNWNIEQLSAKKLNIAGLATAIARTIAVANVDIVLLLEVRLTNVNTAMTTLSKALNAAEPGAAGNNWRGYFLSWPTGRECYAALIRNLDLIRPVVVSSGPIGTVAVPLRDLRRNVFKLWPSANWAATAYPVAAARPALPLCDVFFTRTRGVKRARFGGQTIANGGYALGYGFRLPALAMFWIHTAAGDYLVPFVVCHYAAIRGAKQRNVLGQGQVAQLNQLHIAQLFNDNPAGAGAGGYLDVLDAVPAHQPIPVREVCFTGDFNLDFLNNLPNGGNVAQTNSRALDALTPTPQGGGSATPPALPGVFGVPPALPYAGVLPPPPAAAQMPAQILRAAITTQGTIQRAYPLPNPAPASPPPAPYASAAFDNFFYGGTRLTSAAVAYGTGAADAGEVVNVPANIVQGAPGAAGQIGLATVVAHYAALMKKNAALAPNLQAAPGRAALIADDRLIGARLLSDHFPVVLTFTCP</sequence>
<protein>
    <recommendedName>
        <fullName evidence="3">Endonuclease/exonuclease/phosphatase domain-containing protein</fullName>
    </recommendedName>
</protein>
<dbReference type="InterPro" id="IPR036691">
    <property type="entry name" value="Endo/exonu/phosph_ase_sf"/>
</dbReference>
<dbReference type="Proteomes" id="UP001500630">
    <property type="component" value="Unassembled WGS sequence"/>
</dbReference>
<organism evidence="1 2">
    <name type="scientific">Nonomuraea rosea</name>
    <dbReference type="NCBI Taxonomy" id="638574"/>
    <lineage>
        <taxon>Bacteria</taxon>
        <taxon>Bacillati</taxon>
        <taxon>Actinomycetota</taxon>
        <taxon>Actinomycetes</taxon>
        <taxon>Streptosporangiales</taxon>
        <taxon>Streptosporangiaceae</taxon>
        <taxon>Nonomuraea</taxon>
    </lineage>
</organism>
<comment type="caution">
    <text evidence="1">The sequence shown here is derived from an EMBL/GenBank/DDBJ whole genome shotgun (WGS) entry which is preliminary data.</text>
</comment>
<name>A0ABP6ZJF6_9ACTN</name>
<gene>
    <name evidence="1" type="ORF">GCM10022419_111380</name>
</gene>
<dbReference type="EMBL" id="BAABDQ010000043">
    <property type="protein sequence ID" value="GAA3608169.1"/>
    <property type="molecule type" value="Genomic_DNA"/>
</dbReference>
<accession>A0ABP6ZJF6</accession>
<evidence type="ECO:0008006" key="3">
    <source>
        <dbReference type="Google" id="ProtNLM"/>
    </source>
</evidence>
<evidence type="ECO:0000313" key="2">
    <source>
        <dbReference type="Proteomes" id="UP001500630"/>
    </source>
</evidence>
<reference evidence="2" key="1">
    <citation type="journal article" date="2019" name="Int. J. Syst. Evol. Microbiol.">
        <title>The Global Catalogue of Microorganisms (GCM) 10K type strain sequencing project: providing services to taxonomists for standard genome sequencing and annotation.</title>
        <authorList>
            <consortium name="The Broad Institute Genomics Platform"/>
            <consortium name="The Broad Institute Genome Sequencing Center for Infectious Disease"/>
            <person name="Wu L."/>
            <person name="Ma J."/>
        </authorList>
    </citation>
    <scope>NUCLEOTIDE SEQUENCE [LARGE SCALE GENOMIC DNA]</scope>
    <source>
        <strain evidence="2">JCM 17326</strain>
    </source>
</reference>
<dbReference type="SUPFAM" id="SSF56219">
    <property type="entry name" value="DNase I-like"/>
    <property type="match status" value="1"/>
</dbReference>
<keyword evidence="2" id="KW-1185">Reference proteome</keyword>
<proteinExistence type="predicted"/>